<keyword evidence="3 6" id="KW-0863">Zinc-finger</keyword>
<dbReference type="SMART" id="SM00451">
    <property type="entry name" value="ZnF_U1"/>
    <property type="match status" value="1"/>
</dbReference>
<comment type="subcellular location">
    <subcellularLocation>
        <location evidence="1">Nucleus</location>
    </subcellularLocation>
</comment>
<dbReference type="InterPro" id="IPR000571">
    <property type="entry name" value="Znf_CCCH"/>
</dbReference>
<feature type="region of interest" description="Disordered" evidence="7">
    <location>
        <begin position="153"/>
        <end position="172"/>
    </location>
</feature>
<evidence type="ECO:0000256" key="1">
    <source>
        <dbReference type="ARBA" id="ARBA00004123"/>
    </source>
</evidence>
<dbReference type="InterPro" id="IPR036855">
    <property type="entry name" value="Znf_CCCH_sf"/>
</dbReference>
<comment type="caution">
    <text evidence="10">The sequence shown here is derived from an EMBL/GenBank/DDBJ whole genome shotgun (WGS) entry which is preliminary data.</text>
</comment>
<evidence type="ECO:0000259" key="8">
    <source>
        <dbReference type="PROSITE" id="PS50103"/>
    </source>
</evidence>
<dbReference type="Gene3D" id="4.10.1000.10">
    <property type="entry name" value="Zinc finger, CCCH-type"/>
    <property type="match status" value="1"/>
</dbReference>
<evidence type="ECO:0000313" key="11">
    <source>
        <dbReference type="Proteomes" id="UP000789342"/>
    </source>
</evidence>
<dbReference type="Pfam" id="PF06220">
    <property type="entry name" value="zf-U1"/>
    <property type="match status" value="1"/>
</dbReference>
<dbReference type="SMART" id="SM00356">
    <property type="entry name" value="ZnF_C3H1"/>
    <property type="match status" value="1"/>
</dbReference>
<dbReference type="Proteomes" id="UP000789342">
    <property type="component" value="Unassembled WGS sequence"/>
</dbReference>
<dbReference type="Pfam" id="PF00642">
    <property type="entry name" value="zf-CCCH"/>
    <property type="match status" value="1"/>
</dbReference>
<dbReference type="PANTHER" id="PTHR16465:SF0">
    <property type="entry name" value="ZINC FINGER MATRIN-TYPE PROTEIN 5"/>
    <property type="match status" value="1"/>
</dbReference>
<feature type="domain" description="Matrin-type" evidence="9">
    <location>
        <begin position="5"/>
        <end position="36"/>
    </location>
</feature>
<dbReference type="Gene3D" id="3.30.160.60">
    <property type="entry name" value="Classic Zinc Finger"/>
    <property type="match status" value="1"/>
</dbReference>
<organism evidence="10 11">
    <name type="scientific">Acaulospora morrowiae</name>
    <dbReference type="NCBI Taxonomy" id="94023"/>
    <lineage>
        <taxon>Eukaryota</taxon>
        <taxon>Fungi</taxon>
        <taxon>Fungi incertae sedis</taxon>
        <taxon>Mucoromycota</taxon>
        <taxon>Glomeromycotina</taxon>
        <taxon>Glomeromycetes</taxon>
        <taxon>Diversisporales</taxon>
        <taxon>Acaulosporaceae</taxon>
        <taxon>Acaulospora</taxon>
    </lineage>
</organism>
<evidence type="ECO:0000313" key="10">
    <source>
        <dbReference type="EMBL" id="CAG8499406.1"/>
    </source>
</evidence>
<dbReference type="GO" id="GO:0005689">
    <property type="term" value="C:U12-type spliceosomal complex"/>
    <property type="evidence" value="ECO:0007669"/>
    <property type="project" value="TreeGrafter"/>
</dbReference>
<evidence type="ECO:0000256" key="2">
    <source>
        <dbReference type="ARBA" id="ARBA00022723"/>
    </source>
</evidence>
<dbReference type="PANTHER" id="PTHR16465">
    <property type="entry name" value="NUCLEASE-RELATED"/>
    <property type="match status" value="1"/>
</dbReference>
<dbReference type="InterPro" id="IPR003604">
    <property type="entry name" value="Matrin/U1-like-C_Znf_C2H2"/>
</dbReference>
<keyword evidence="2 6" id="KW-0479">Metal-binding</keyword>
<reference evidence="10" key="1">
    <citation type="submission" date="2021-06" db="EMBL/GenBank/DDBJ databases">
        <authorList>
            <person name="Kallberg Y."/>
            <person name="Tangrot J."/>
            <person name="Rosling A."/>
        </authorList>
    </citation>
    <scope>NUCLEOTIDE SEQUENCE</scope>
    <source>
        <strain evidence="10">CL551</strain>
    </source>
</reference>
<evidence type="ECO:0000256" key="3">
    <source>
        <dbReference type="ARBA" id="ARBA00022771"/>
    </source>
</evidence>
<dbReference type="PROSITE" id="PS50103">
    <property type="entry name" value="ZF_C3H1"/>
    <property type="match status" value="1"/>
</dbReference>
<dbReference type="EMBL" id="CAJVPV010001491">
    <property type="protein sequence ID" value="CAG8499406.1"/>
    <property type="molecule type" value="Genomic_DNA"/>
</dbReference>
<evidence type="ECO:0000256" key="4">
    <source>
        <dbReference type="ARBA" id="ARBA00022833"/>
    </source>
</evidence>
<dbReference type="GO" id="GO:0003676">
    <property type="term" value="F:nucleic acid binding"/>
    <property type="evidence" value="ECO:0007669"/>
    <property type="project" value="InterPro"/>
</dbReference>
<dbReference type="SUPFAM" id="SSF90229">
    <property type="entry name" value="CCCH zinc finger"/>
    <property type="match status" value="1"/>
</dbReference>
<accession>A0A9N9EZ22</accession>
<name>A0A9N9EZ22_9GLOM</name>
<keyword evidence="11" id="KW-1185">Reference proteome</keyword>
<keyword evidence="5" id="KW-0539">Nucleus</keyword>
<dbReference type="AlphaFoldDB" id="A0A9N9EZ22"/>
<feature type="zinc finger region" description="C3H1-type" evidence="6">
    <location>
        <begin position="51"/>
        <end position="79"/>
    </location>
</feature>
<evidence type="ECO:0000259" key="9">
    <source>
        <dbReference type="PROSITE" id="PS50171"/>
    </source>
</evidence>
<protein>
    <submittedName>
        <fullName evidence="10">16164_t:CDS:1</fullName>
    </submittedName>
</protein>
<keyword evidence="4 6" id="KW-0862">Zinc</keyword>
<dbReference type="GO" id="GO:0008270">
    <property type="term" value="F:zinc ion binding"/>
    <property type="evidence" value="ECO:0007669"/>
    <property type="project" value="UniProtKB-KW"/>
</dbReference>
<evidence type="ECO:0000256" key="7">
    <source>
        <dbReference type="SAM" id="MobiDB-lite"/>
    </source>
</evidence>
<dbReference type="InterPro" id="IPR013085">
    <property type="entry name" value="U1-CZ_Znf_C2H2"/>
</dbReference>
<dbReference type="SUPFAM" id="SSF57667">
    <property type="entry name" value="beta-beta-alpha zinc fingers"/>
    <property type="match status" value="1"/>
</dbReference>
<feature type="compositionally biased region" description="Pro residues" evidence="7">
    <location>
        <begin position="153"/>
        <end position="169"/>
    </location>
</feature>
<evidence type="ECO:0000256" key="5">
    <source>
        <dbReference type="ARBA" id="ARBA00023242"/>
    </source>
</evidence>
<proteinExistence type="predicted"/>
<gene>
    <name evidence="10" type="ORF">AMORRO_LOCUS3177</name>
</gene>
<dbReference type="InterPro" id="IPR036236">
    <property type="entry name" value="Znf_C2H2_sf"/>
</dbReference>
<dbReference type="PROSITE" id="PS50171">
    <property type="entry name" value="ZF_MATRIN"/>
    <property type="match status" value="1"/>
</dbReference>
<dbReference type="InterPro" id="IPR000690">
    <property type="entry name" value="Matrin/U1-C_Znf_C2H2"/>
</dbReference>
<dbReference type="OrthoDB" id="2417221at2759"/>
<evidence type="ECO:0000256" key="6">
    <source>
        <dbReference type="PROSITE-ProRule" id="PRU00723"/>
    </source>
</evidence>
<sequence>MVKKYYCDYCDRSFPDNAEARRKHIEGTQHQNNVKLHYDSYKDPAELLVENSKKSPCRKFFESGYCPFGLSCKYSHVPYGIDFSIVDPHCKSIGSPLACTVYYLPIEIFFPLTLVVYLFQNPHLLQQRHFQTSEESTSTLQQRPPMFKYKLPPGLPKDLPPSLRPPPPNGYDYSNCAQWG</sequence>
<feature type="domain" description="C3H1-type" evidence="8">
    <location>
        <begin position="51"/>
        <end position="79"/>
    </location>
</feature>